<organism evidence="1 2">
    <name type="scientific">Helianthus annuus</name>
    <name type="common">Common sunflower</name>
    <dbReference type="NCBI Taxonomy" id="4232"/>
    <lineage>
        <taxon>Eukaryota</taxon>
        <taxon>Viridiplantae</taxon>
        <taxon>Streptophyta</taxon>
        <taxon>Embryophyta</taxon>
        <taxon>Tracheophyta</taxon>
        <taxon>Spermatophyta</taxon>
        <taxon>Magnoliopsida</taxon>
        <taxon>eudicotyledons</taxon>
        <taxon>Gunneridae</taxon>
        <taxon>Pentapetalae</taxon>
        <taxon>asterids</taxon>
        <taxon>campanulids</taxon>
        <taxon>Asterales</taxon>
        <taxon>Asteraceae</taxon>
        <taxon>Asteroideae</taxon>
        <taxon>Heliantheae alliance</taxon>
        <taxon>Heliantheae</taxon>
        <taxon>Helianthus</taxon>
    </lineage>
</organism>
<proteinExistence type="predicted"/>
<evidence type="ECO:0000313" key="2">
    <source>
        <dbReference type="Proteomes" id="UP000215914"/>
    </source>
</evidence>
<evidence type="ECO:0000313" key="1">
    <source>
        <dbReference type="EMBL" id="KAF5794798.1"/>
    </source>
</evidence>
<dbReference type="Gramene" id="mRNA:HanXRQr2_Chr08g0332181">
    <property type="protein sequence ID" value="mRNA:HanXRQr2_Chr08g0332181"/>
    <property type="gene ID" value="HanXRQr2_Chr08g0332181"/>
</dbReference>
<dbReference type="EMBL" id="MNCJ02000323">
    <property type="protein sequence ID" value="KAF5794798.1"/>
    <property type="molecule type" value="Genomic_DNA"/>
</dbReference>
<name>A0A9K3NCU6_HELAN</name>
<reference evidence="1" key="2">
    <citation type="submission" date="2020-06" db="EMBL/GenBank/DDBJ databases">
        <title>Helianthus annuus Genome sequencing and assembly Release 2.</title>
        <authorList>
            <person name="Gouzy J."/>
            <person name="Langlade N."/>
            <person name="Munos S."/>
        </authorList>
    </citation>
    <scope>NUCLEOTIDE SEQUENCE</scope>
    <source>
        <tissue evidence="1">Leaves</tissue>
    </source>
</reference>
<protein>
    <submittedName>
        <fullName evidence="1">Uncharacterized protein</fullName>
    </submittedName>
</protein>
<sequence>MVSLSNWMMGRCCYTRPQKARVLKNHVDVYASPLGFRWKPYATEREKERWRTRSRKASSPSSSQTFHRHLDAGHHCWQFLLILSILSRRVSEGTHDEKSVFM</sequence>
<reference evidence="1" key="1">
    <citation type="journal article" date="2017" name="Nature">
        <title>The sunflower genome provides insights into oil metabolism, flowering and Asterid evolution.</title>
        <authorList>
            <person name="Badouin H."/>
            <person name="Gouzy J."/>
            <person name="Grassa C.J."/>
            <person name="Murat F."/>
            <person name="Staton S.E."/>
            <person name="Cottret L."/>
            <person name="Lelandais-Briere C."/>
            <person name="Owens G.L."/>
            <person name="Carrere S."/>
            <person name="Mayjonade B."/>
            <person name="Legrand L."/>
            <person name="Gill N."/>
            <person name="Kane N.C."/>
            <person name="Bowers J.E."/>
            <person name="Hubner S."/>
            <person name="Bellec A."/>
            <person name="Berard A."/>
            <person name="Berges H."/>
            <person name="Blanchet N."/>
            <person name="Boniface M.C."/>
            <person name="Brunel D."/>
            <person name="Catrice O."/>
            <person name="Chaidir N."/>
            <person name="Claudel C."/>
            <person name="Donnadieu C."/>
            <person name="Faraut T."/>
            <person name="Fievet G."/>
            <person name="Helmstetter N."/>
            <person name="King M."/>
            <person name="Knapp S.J."/>
            <person name="Lai Z."/>
            <person name="Le Paslier M.C."/>
            <person name="Lippi Y."/>
            <person name="Lorenzon L."/>
            <person name="Mandel J.R."/>
            <person name="Marage G."/>
            <person name="Marchand G."/>
            <person name="Marquand E."/>
            <person name="Bret-Mestries E."/>
            <person name="Morien E."/>
            <person name="Nambeesan S."/>
            <person name="Nguyen T."/>
            <person name="Pegot-Espagnet P."/>
            <person name="Pouilly N."/>
            <person name="Raftis F."/>
            <person name="Sallet E."/>
            <person name="Schiex T."/>
            <person name="Thomas J."/>
            <person name="Vandecasteele C."/>
            <person name="Vares D."/>
            <person name="Vear F."/>
            <person name="Vautrin S."/>
            <person name="Crespi M."/>
            <person name="Mangin B."/>
            <person name="Burke J.M."/>
            <person name="Salse J."/>
            <person name="Munos S."/>
            <person name="Vincourt P."/>
            <person name="Rieseberg L.H."/>
            <person name="Langlade N.B."/>
        </authorList>
    </citation>
    <scope>NUCLEOTIDE SEQUENCE</scope>
    <source>
        <tissue evidence="1">Leaves</tissue>
    </source>
</reference>
<keyword evidence="2" id="KW-1185">Reference proteome</keyword>
<dbReference type="Proteomes" id="UP000215914">
    <property type="component" value="Unassembled WGS sequence"/>
</dbReference>
<accession>A0A9K3NCU6</accession>
<gene>
    <name evidence="1" type="ORF">HanXRQr2_Chr08g0332181</name>
</gene>
<dbReference type="AlphaFoldDB" id="A0A9K3NCU6"/>
<comment type="caution">
    <text evidence="1">The sequence shown here is derived from an EMBL/GenBank/DDBJ whole genome shotgun (WGS) entry which is preliminary data.</text>
</comment>